<evidence type="ECO:0000256" key="1">
    <source>
        <dbReference type="SAM" id="Phobius"/>
    </source>
</evidence>
<evidence type="ECO:0000313" key="3">
    <source>
        <dbReference type="Proteomes" id="UP000265801"/>
    </source>
</evidence>
<gene>
    <name evidence="2" type="ORF">D3H55_09055</name>
</gene>
<dbReference type="AlphaFoldDB" id="A0A3A1R5N0"/>
<dbReference type="EMBL" id="QXIR01000010">
    <property type="protein sequence ID" value="RIW34653.1"/>
    <property type="molecule type" value="Genomic_DNA"/>
</dbReference>
<keyword evidence="1" id="KW-0472">Membrane</keyword>
<organism evidence="2 3">
    <name type="scientific">Bacillus salacetis</name>
    <dbReference type="NCBI Taxonomy" id="2315464"/>
    <lineage>
        <taxon>Bacteria</taxon>
        <taxon>Bacillati</taxon>
        <taxon>Bacillota</taxon>
        <taxon>Bacilli</taxon>
        <taxon>Bacillales</taxon>
        <taxon>Bacillaceae</taxon>
        <taxon>Bacillus</taxon>
    </lineage>
</organism>
<keyword evidence="1" id="KW-1133">Transmembrane helix</keyword>
<sequence length="67" mass="7561">MGQGDPDCKEIPAMFILFQTVRDCNTIKGNSMNRKIGVFLIMMFGFLIWLFFAVYFSSGASGGLLWK</sequence>
<keyword evidence="3" id="KW-1185">Reference proteome</keyword>
<name>A0A3A1R5N0_9BACI</name>
<reference evidence="2 3" key="1">
    <citation type="submission" date="2018-09" db="EMBL/GenBank/DDBJ databases">
        <title>Bacillus saliacetes sp. nov., isolated from Thai shrimp paste (Ka-pi).</title>
        <authorList>
            <person name="Daroonpunt R."/>
            <person name="Tanasupawat S."/>
            <person name="Yiamsombut S."/>
        </authorList>
    </citation>
    <scope>NUCLEOTIDE SEQUENCE [LARGE SCALE GENOMIC DNA]</scope>
    <source>
        <strain evidence="2 3">SKP7-4</strain>
    </source>
</reference>
<feature type="transmembrane region" description="Helical" evidence="1">
    <location>
        <begin position="36"/>
        <end position="57"/>
    </location>
</feature>
<keyword evidence="1" id="KW-0812">Transmembrane</keyword>
<accession>A0A3A1R5N0</accession>
<comment type="caution">
    <text evidence="2">The sequence shown here is derived from an EMBL/GenBank/DDBJ whole genome shotgun (WGS) entry which is preliminary data.</text>
</comment>
<proteinExistence type="predicted"/>
<dbReference type="Proteomes" id="UP000265801">
    <property type="component" value="Unassembled WGS sequence"/>
</dbReference>
<protein>
    <submittedName>
        <fullName evidence="2">Uncharacterized protein</fullName>
    </submittedName>
</protein>
<evidence type="ECO:0000313" key="2">
    <source>
        <dbReference type="EMBL" id="RIW34653.1"/>
    </source>
</evidence>